<sequence>MDQQSTTDLANMASNPIPPASTPPFPFRRLPPELQTAIRFESGLDQHDALALTIALSPPESECALVHAFMTADLSWTDHEGTLPLALSIQQTIHRHGAVHGSFDRASWAGCKQALHDDNDQELDDDDGNDGRLAVKFTAMQDVMRRTQWAYMIKDACDANWRGFLDGEGDGLESLSFPLGHTVSREGCFGGVTRTELVRLVLAVHQFDVYTARLNEGTEYMSYQEAADLSKGFFRYLTPWEKEQIICVGEIMAQVFQQDIEELRLKWNDTGFDPVGDLVFDPVEGKAFTHEDRVFNCLMRYHRQRAGEKLTDAFVARTMIRTLAFNPDINEFALSRCLNDDDETIRMGLYYSFLSETTPWSVLLEKWAWSGAEEMVVRARVIKPDLHRRLNMHRDRDRDGGPRMAWEEDCVRAKITGDYAELTSLRAVGYVFWDEYRRYVNCVAGLFDSEDEISEDELSPDLSEDDSEDDEAPGADEGAGDGQLPGNDELSGGAELQVAGDDEAACDDEVAGDDESSADGELLGGNQLSGGAEMLEQPDGL</sequence>
<evidence type="ECO:0000313" key="3">
    <source>
        <dbReference type="Proteomes" id="UP000182658"/>
    </source>
</evidence>
<feature type="region of interest" description="Disordered" evidence="1">
    <location>
        <begin position="451"/>
        <end position="541"/>
    </location>
</feature>
<feature type="compositionally biased region" description="Acidic residues" evidence="1">
    <location>
        <begin position="451"/>
        <end position="474"/>
    </location>
</feature>
<dbReference type="OrthoDB" id="5264744at2759"/>
<proteinExistence type="predicted"/>
<feature type="compositionally biased region" description="Polar residues" evidence="1">
    <location>
        <begin position="1"/>
        <end position="14"/>
    </location>
</feature>
<organism evidence="2 3">
    <name type="scientific">Coniochaeta ligniaria NRRL 30616</name>
    <dbReference type="NCBI Taxonomy" id="1408157"/>
    <lineage>
        <taxon>Eukaryota</taxon>
        <taxon>Fungi</taxon>
        <taxon>Dikarya</taxon>
        <taxon>Ascomycota</taxon>
        <taxon>Pezizomycotina</taxon>
        <taxon>Sordariomycetes</taxon>
        <taxon>Sordariomycetidae</taxon>
        <taxon>Coniochaetales</taxon>
        <taxon>Coniochaetaceae</taxon>
        <taxon>Coniochaeta</taxon>
    </lineage>
</organism>
<dbReference type="InParanoid" id="A0A1J7J6L2"/>
<gene>
    <name evidence="2" type="ORF">CONLIGDRAFT_674609</name>
</gene>
<dbReference type="EMBL" id="KV875108">
    <property type="protein sequence ID" value="OIW23138.1"/>
    <property type="molecule type" value="Genomic_DNA"/>
</dbReference>
<name>A0A1J7J6L2_9PEZI</name>
<protein>
    <submittedName>
        <fullName evidence="2">Uncharacterized protein</fullName>
    </submittedName>
</protein>
<feature type="compositionally biased region" description="Acidic residues" evidence="1">
    <location>
        <begin position="500"/>
        <end position="518"/>
    </location>
</feature>
<evidence type="ECO:0000256" key="1">
    <source>
        <dbReference type="SAM" id="MobiDB-lite"/>
    </source>
</evidence>
<evidence type="ECO:0000313" key="2">
    <source>
        <dbReference type="EMBL" id="OIW23138.1"/>
    </source>
</evidence>
<reference evidence="2 3" key="1">
    <citation type="submission" date="2016-10" db="EMBL/GenBank/DDBJ databases">
        <title>Draft genome sequence of Coniochaeta ligniaria NRRL30616, a lignocellulolytic fungus for bioabatement of inhibitors in plant biomass hydrolysates.</title>
        <authorList>
            <consortium name="DOE Joint Genome Institute"/>
            <person name="Jimenez D.J."/>
            <person name="Hector R.E."/>
            <person name="Riley R."/>
            <person name="Sun H."/>
            <person name="Grigoriev I.V."/>
            <person name="Van Elsas J.D."/>
            <person name="Nichols N.N."/>
        </authorList>
    </citation>
    <scope>NUCLEOTIDE SEQUENCE [LARGE SCALE GENOMIC DNA]</scope>
    <source>
        <strain evidence="2 3">NRRL 30616</strain>
    </source>
</reference>
<accession>A0A1J7J6L2</accession>
<dbReference type="Proteomes" id="UP000182658">
    <property type="component" value="Unassembled WGS sequence"/>
</dbReference>
<keyword evidence="3" id="KW-1185">Reference proteome</keyword>
<feature type="region of interest" description="Disordered" evidence="1">
    <location>
        <begin position="1"/>
        <end position="27"/>
    </location>
</feature>
<dbReference type="AlphaFoldDB" id="A0A1J7J6L2"/>
<feature type="compositionally biased region" description="Pro residues" evidence="1">
    <location>
        <begin position="16"/>
        <end position="26"/>
    </location>
</feature>